<keyword evidence="4 6" id="KW-0694">RNA-binding</keyword>
<dbReference type="InterPro" id="IPR034104">
    <property type="entry name" value="Lsm1"/>
</dbReference>
<dbReference type="GO" id="GO:1990726">
    <property type="term" value="C:Lsm1-7-Pat1 complex"/>
    <property type="evidence" value="ECO:0007669"/>
    <property type="project" value="TreeGrafter"/>
</dbReference>
<accession>A0A7S0H0X3</accession>
<feature type="region of interest" description="Disordered" evidence="7">
    <location>
        <begin position="88"/>
        <end position="120"/>
    </location>
</feature>
<dbReference type="PANTHER" id="PTHR15588:SF8">
    <property type="entry name" value="U6 SNRNA-ASSOCIATED SM-LIKE PROTEIN LSM1"/>
    <property type="match status" value="1"/>
</dbReference>
<dbReference type="PANTHER" id="PTHR15588">
    <property type="entry name" value="LSM1"/>
    <property type="match status" value="1"/>
</dbReference>
<dbReference type="AlphaFoldDB" id="A0A7S0H0X3"/>
<evidence type="ECO:0000256" key="6">
    <source>
        <dbReference type="RuleBase" id="RU365047"/>
    </source>
</evidence>
<organism evidence="9">
    <name type="scientific">Amorphochlora amoebiformis</name>
    <dbReference type="NCBI Taxonomy" id="1561963"/>
    <lineage>
        <taxon>Eukaryota</taxon>
        <taxon>Sar</taxon>
        <taxon>Rhizaria</taxon>
        <taxon>Cercozoa</taxon>
        <taxon>Chlorarachniophyceae</taxon>
        <taxon>Amorphochlora</taxon>
    </lineage>
</organism>
<dbReference type="InterPro" id="IPR010920">
    <property type="entry name" value="LSM_dom_sf"/>
</dbReference>
<gene>
    <name evidence="6" type="primary">LSM1</name>
    <name evidence="9" type="ORF">LAMO00422_LOCUS17540</name>
</gene>
<dbReference type="CDD" id="cd01728">
    <property type="entry name" value="LSm1"/>
    <property type="match status" value="1"/>
</dbReference>
<keyword evidence="5 6" id="KW-0687">Ribonucleoprotein</keyword>
<dbReference type="PROSITE" id="PS52002">
    <property type="entry name" value="SM"/>
    <property type="match status" value="1"/>
</dbReference>
<dbReference type="GO" id="GO:1990904">
    <property type="term" value="C:ribonucleoprotein complex"/>
    <property type="evidence" value="ECO:0007669"/>
    <property type="project" value="UniProtKB-KW"/>
</dbReference>
<keyword evidence="3 6" id="KW-0507">mRNA processing</keyword>
<evidence type="ECO:0000259" key="8">
    <source>
        <dbReference type="PROSITE" id="PS52002"/>
    </source>
</evidence>
<keyword evidence="2 6" id="KW-0963">Cytoplasm</keyword>
<dbReference type="InterPro" id="IPR044642">
    <property type="entry name" value="PTHR15588"/>
</dbReference>
<dbReference type="EMBL" id="HBEM01025848">
    <property type="protein sequence ID" value="CAD8458589.1"/>
    <property type="molecule type" value="Transcribed_RNA"/>
</dbReference>
<dbReference type="GO" id="GO:0000290">
    <property type="term" value="P:deadenylation-dependent decapping of nuclear-transcribed mRNA"/>
    <property type="evidence" value="ECO:0007669"/>
    <property type="project" value="TreeGrafter"/>
</dbReference>
<evidence type="ECO:0000256" key="7">
    <source>
        <dbReference type="SAM" id="MobiDB-lite"/>
    </source>
</evidence>
<proteinExistence type="inferred from homology"/>
<dbReference type="InterPro" id="IPR047575">
    <property type="entry name" value="Sm"/>
</dbReference>
<feature type="compositionally biased region" description="Polar residues" evidence="7">
    <location>
        <begin position="111"/>
        <end position="120"/>
    </location>
</feature>
<comment type="subunit">
    <text evidence="6">LSm subunits form a heteromer with a donut shape.</text>
</comment>
<dbReference type="GO" id="GO:0003729">
    <property type="term" value="F:mRNA binding"/>
    <property type="evidence" value="ECO:0007669"/>
    <property type="project" value="TreeGrafter"/>
</dbReference>
<comment type="similarity">
    <text evidence="1 6">Belongs to the snRNP Sm proteins family.</text>
</comment>
<dbReference type="Pfam" id="PF01423">
    <property type="entry name" value="LSM"/>
    <property type="match status" value="1"/>
</dbReference>
<feature type="compositionally biased region" description="Basic and acidic residues" evidence="7">
    <location>
        <begin position="95"/>
        <end position="108"/>
    </location>
</feature>
<protein>
    <recommendedName>
        <fullName evidence="6">U6 snRNA-associated Sm-like protein LSm1</fullName>
    </recommendedName>
</protein>
<evidence type="ECO:0000256" key="4">
    <source>
        <dbReference type="ARBA" id="ARBA00022884"/>
    </source>
</evidence>
<evidence type="ECO:0000313" key="9">
    <source>
        <dbReference type="EMBL" id="CAD8458589.1"/>
    </source>
</evidence>
<dbReference type="Gene3D" id="2.30.30.100">
    <property type="match status" value="1"/>
</dbReference>
<feature type="domain" description="Sm" evidence="8">
    <location>
        <begin position="9"/>
        <end position="85"/>
    </location>
</feature>
<comment type="subcellular location">
    <subcellularLocation>
        <location evidence="6">Cytoplasm</location>
    </subcellularLocation>
    <subcellularLocation>
        <location evidence="6">Cytoplasm</location>
        <location evidence="6">P-body</location>
    </subcellularLocation>
</comment>
<evidence type="ECO:0000256" key="2">
    <source>
        <dbReference type="ARBA" id="ARBA00022490"/>
    </source>
</evidence>
<reference evidence="9" key="1">
    <citation type="submission" date="2021-01" db="EMBL/GenBank/DDBJ databases">
        <authorList>
            <person name="Corre E."/>
            <person name="Pelletier E."/>
            <person name="Niang G."/>
            <person name="Scheremetjew M."/>
            <person name="Finn R."/>
            <person name="Kale V."/>
            <person name="Holt S."/>
            <person name="Cochrane G."/>
            <person name="Meng A."/>
            <person name="Brown T."/>
            <person name="Cohen L."/>
        </authorList>
    </citation>
    <scope>NUCLEOTIDE SEQUENCE</scope>
    <source>
        <strain evidence="9">CCMP2058</strain>
    </source>
</reference>
<name>A0A7S0H0X3_9EUKA</name>
<dbReference type="SMART" id="SM00651">
    <property type="entry name" value="Sm"/>
    <property type="match status" value="1"/>
</dbReference>
<comment type="function">
    <text evidence="6">Probably involved with other LSm subunits in the general process of degradation of mRNAs.</text>
</comment>
<sequence length="120" mass="13473">MTDPFVEHAIQASLMSFLDKKLLVILRDGQNLVGTLRCFDQFSNIVLENVSERETAGALYCDTKVAGVYLIRGENIVIFGDLDPTLESSSMQKASHNDLKKHEQKLKDQGISPQKNFEDD</sequence>
<dbReference type="GO" id="GO:0000932">
    <property type="term" value="C:P-body"/>
    <property type="evidence" value="ECO:0007669"/>
    <property type="project" value="UniProtKB-SubCell"/>
</dbReference>
<dbReference type="SUPFAM" id="SSF50182">
    <property type="entry name" value="Sm-like ribonucleoproteins"/>
    <property type="match status" value="1"/>
</dbReference>
<evidence type="ECO:0000256" key="1">
    <source>
        <dbReference type="ARBA" id="ARBA00006850"/>
    </source>
</evidence>
<evidence type="ECO:0000256" key="3">
    <source>
        <dbReference type="ARBA" id="ARBA00022664"/>
    </source>
</evidence>
<dbReference type="GO" id="GO:0006397">
    <property type="term" value="P:mRNA processing"/>
    <property type="evidence" value="ECO:0007669"/>
    <property type="project" value="UniProtKB-UniRule"/>
</dbReference>
<evidence type="ECO:0000256" key="5">
    <source>
        <dbReference type="ARBA" id="ARBA00023274"/>
    </source>
</evidence>
<dbReference type="InterPro" id="IPR001163">
    <property type="entry name" value="Sm_dom_euk/arc"/>
</dbReference>